<dbReference type="SMR" id="A0A3L5TS02"/>
<organism evidence="1 2">
    <name type="scientific">Mytilus galloprovincialis</name>
    <name type="common">Mediterranean mussel</name>
    <dbReference type="NCBI Taxonomy" id="29158"/>
    <lineage>
        <taxon>Eukaryota</taxon>
        <taxon>Metazoa</taxon>
        <taxon>Spiralia</taxon>
        <taxon>Lophotrochozoa</taxon>
        <taxon>Mollusca</taxon>
        <taxon>Bivalvia</taxon>
        <taxon>Autobranchia</taxon>
        <taxon>Pteriomorphia</taxon>
        <taxon>Mytilida</taxon>
        <taxon>Mytiloidea</taxon>
        <taxon>Mytilidae</taxon>
        <taxon>Mytilinae</taxon>
        <taxon>Mytilus</taxon>
    </lineage>
</organism>
<feature type="non-terminal residue" evidence="1">
    <location>
        <position position="1"/>
    </location>
</feature>
<gene>
    <name evidence="1" type="ORF">AM593_06783</name>
</gene>
<dbReference type="SUPFAM" id="SSF50729">
    <property type="entry name" value="PH domain-like"/>
    <property type="match status" value="1"/>
</dbReference>
<dbReference type="Proteomes" id="UP000266721">
    <property type="component" value="Unassembled WGS sequence"/>
</dbReference>
<evidence type="ECO:0008006" key="3">
    <source>
        <dbReference type="Google" id="ProtNLM"/>
    </source>
</evidence>
<dbReference type="Gene3D" id="2.30.29.30">
    <property type="entry name" value="Pleckstrin-homology domain (PH domain)/Phosphotyrosine-binding domain (PTB)"/>
    <property type="match status" value="1"/>
</dbReference>
<comment type="caution">
    <text evidence="1">The sequence shown here is derived from an EMBL/GenBank/DDBJ whole genome shotgun (WGS) entry which is preliminary data.</text>
</comment>
<proteinExistence type="predicted"/>
<reference evidence="1 2" key="1">
    <citation type="journal article" date="2016" name="PLoS ONE">
        <title>A First Insight into the Genome of the Filter-Feeder Mussel Mytilus galloprovincialis.</title>
        <authorList>
            <person name="Murgarella M."/>
            <person name="Puiu D."/>
            <person name="Novoa B."/>
            <person name="Figueras A."/>
            <person name="Posada D."/>
            <person name="Canchaya C."/>
        </authorList>
    </citation>
    <scope>NUCLEOTIDE SEQUENCE [LARGE SCALE GENOMIC DNA]</scope>
    <source>
        <tissue evidence="1">Muscle</tissue>
    </source>
</reference>
<protein>
    <recommendedName>
        <fullName evidence="3">PH domain-containing protein</fullName>
    </recommendedName>
</protein>
<dbReference type="AlphaFoldDB" id="A0A3L5TS02"/>
<dbReference type="InterPro" id="IPR011993">
    <property type="entry name" value="PH-like_dom_sf"/>
</dbReference>
<accession>A0A3L5TS02</accession>
<sequence length="152" mass="17436">MATVAMLEIPTSKVSCRLDSPQSYKVSLILAHFEIFEIFDILSGSYGNRDHSKNFNNRCHIGIWEGTYRQSFMDLTYHFKKSNPAGKNQSPKCTMNFNLAEVTPKDDGLRFVVTASNGRTLKLKAQGKEERNEWIKFFKIINEKQSRVSFSS</sequence>
<name>A0A3L5TS02_MYTGA</name>
<evidence type="ECO:0000313" key="1">
    <source>
        <dbReference type="EMBL" id="OPL32735.1"/>
    </source>
</evidence>
<dbReference type="EMBL" id="KV587187">
    <property type="protein sequence ID" value="OPL32735.1"/>
    <property type="molecule type" value="Genomic_DNA"/>
</dbReference>
<evidence type="ECO:0000313" key="2">
    <source>
        <dbReference type="Proteomes" id="UP000266721"/>
    </source>
</evidence>
<keyword evidence="2" id="KW-1185">Reference proteome</keyword>